<proteinExistence type="predicted"/>
<dbReference type="Proteomes" id="UP000273158">
    <property type="component" value="Unassembled WGS sequence"/>
</dbReference>
<evidence type="ECO:0000256" key="1">
    <source>
        <dbReference type="SAM" id="MobiDB-lite"/>
    </source>
</evidence>
<sequence length="67" mass="7280">MSTASSGHSTGRPATGTIAVPVDPSRRPDVLLRRRMPDGHQMSPWWMIGSFVVVSGGVLMLLNLFPF</sequence>
<reference evidence="3 4" key="1">
    <citation type="journal article" date="2015" name="Stand. Genomic Sci.">
        <title>Genomic Encyclopedia of Bacterial and Archaeal Type Strains, Phase III: the genomes of soil and plant-associated and newly described type strains.</title>
        <authorList>
            <person name="Whitman W.B."/>
            <person name="Woyke T."/>
            <person name="Klenk H.P."/>
            <person name="Zhou Y."/>
            <person name="Lilburn T.G."/>
            <person name="Beck B.J."/>
            <person name="De Vos P."/>
            <person name="Vandamme P."/>
            <person name="Eisen J.A."/>
            <person name="Garrity G."/>
            <person name="Hugenholtz P."/>
            <person name="Kyrpides N.C."/>
        </authorList>
    </citation>
    <scope>NUCLEOTIDE SEQUENCE [LARGE SCALE GENOMIC DNA]</scope>
    <source>
        <strain evidence="3 4">S2T63</strain>
    </source>
</reference>
<feature type="transmembrane region" description="Helical" evidence="2">
    <location>
        <begin position="45"/>
        <end position="65"/>
    </location>
</feature>
<keyword evidence="2" id="KW-0812">Transmembrane</keyword>
<comment type="caution">
    <text evidence="3">The sequence shown here is derived from an EMBL/GenBank/DDBJ whole genome shotgun (WGS) entry which is preliminary data.</text>
</comment>
<organism evidence="3 4">
    <name type="scientific">Microbacterium telephonicum</name>
    <dbReference type="NCBI Taxonomy" id="1714841"/>
    <lineage>
        <taxon>Bacteria</taxon>
        <taxon>Bacillati</taxon>
        <taxon>Actinomycetota</taxon>
        <taxon>Actinomycetes</taxon>
        <taxon>Micrococcales</taxon>
        <taxon>Microbacteriaceae</taxon>
        <taxon>Microbacterium</taxon>
    </lineage>
</organism>
<keyword evidence="2" id="KW-0472">Membrane</keyword>
<dbReference type="RefSeq" id="WP_121058040.1">
    <property type="nucleotide sequence ID" value="NZ_RCDB01000002.1"/>
</dbReference>
<dbReference type="AlphaFoldDB" id="A0A498C141"/>
<dbReference type="OrthoDB" id="5074012at2"/>
<accession>A0A498C141</accession>
<evidence type="ECO:0000256" key="2">
    <source>
        <dbReference type="SAM" id="Phobius"/>
    </source>
</evidence>
<feature type="region of interest" description="Disordered" evidence="1">
    <location>
        <begin position="1"/>
        <end position="24"/>
    </location>
</feature>
<keyword evidence="4" id="KW-1185">Reference proteome</keyword>
<evidence type="ECO:0000313" key="4">
    <source>
        <dbReference type="Proteomes" id="UP000273158"/>
    </source>
</evidence>
<name>A0A498C141_9MICO</name>
<keyword evidence="2" id="KW-1133">Transmembrane helix</keyword>
<evidence type="ECO:0000313" key="3">
    <source>
        <dbReference type="EMBL" id="RLK49033.1"/>
    </source>
</evidence>
<dbReference type="EMBL" id="RCDB01000002">
    <property type="protein sequence ID" value="RLK49033.1"/>
    <property type="molecule type" value="Genomic_DNA"/>
</dbReference>
<evidence type="ECO:0008006" key="5">
    <source>
        <dbReference type="Google" id="ProtNLM"/>
    </source>
</evidence>
<gene>
    <name evidence="3" type="ORF">C7474_1164</name>
</gene>
<protein>
    <recommendedName>
        <fullName evidence="5">UDP-N-acetylmuramyl pentapeptide phosphotransferase</fullName>
    </recommendedName>
</protein>